<dbReference type="AlphaFoldDB" id="A0A1T4QW02"/>
<evidence type="ECO:0000256" key="8">
    <source>
        <dbReference type="HAMAP-Rule" id="MF_01445"/>
    </source>
</evidence>
<dbReference type="FunFam" id="3.30.420.40:FF:000040">
    <property type="entry name" value="tRNA N6-adenosine threonylcarbamoyltransferase"/>
    <property type="match status" value="1"/>
</dbReference>
<protein>
    <recommendedName>
        <fullName evidence="8">tRNA N6-adenosine threonylcarbamoyltransferase</fullName>
        <ecNumber evidence="8">2.3.1.234</ecNumber>
    </recommendedName>
    <alternativeName>
        <fullName evidence="8">N6-L-threonylcarbamoyladenine synthase</fullName>
        <shortName evidence="8">t(6)A synthase</shortName>
    </alternativeName>
    <alternativeName>
        <fullName evidence="8">t(6)A37 threonylcarbamoyladenosine biosynthesis protein TsaD</fullName>
    </alternativeName>
    <alternativeName>
        <fullName evidence="8">tRNA threonylcarbamoyladenosine biosynthesis protein TsaD</fullName>
    </alternativeName>
</protein>
<keyword evidence="3 8" id="KW-0819">tRNA processing</keyword>
<dbReference type="NCBIfam" id="TIGR03723">
    <property type="entry name" value="T6A_TsaD_YgjD"/>
    <property type="match status" value="1"/>
</dbReference>
<dbReference type="GO" id="GO:0005737">
    <property type="term" value="C:cytoplasm"/>
    <property type="evidence" value="ECO:0007669"/>
    <property type="project" value="UniProtKB-SubCell"/>
</dbReference>
<proteinExistence type="inferred from homology"/>
<dbReference type="STRING" id="115783.SAMN02745119_02561"/>
<evidence type="ECO:0000313" key="10">
    <source>
        <dbReference type="EMBL" id="SKA07913.1"/>
    </source>
</evidence>
<keyword evidence="6 8" id="KW-0012">Acyltransferase</keyword>
<keyword evidence="4 8" id="KW-0479">Metal-binding</keyword>
<dbReference type="InterPro" id="IPR022450">
    <property type="entry name" value="TsaD"/>
</dbReference>
<dbReference type="GO" id="GO:0061711">
    <property type="term" value="F:tRNA N(6)-L-threonylcarbamoyladenine synthase activity"/>
    <property type="evidence" value="ECO:0007669"/>
    <property type="project" value="UniProtKB-EC"/>
</dbReference>
<dbReference type="SUPFAM" id="SSF53067">
    <property type="entry name" value="Actin-like ATPase domain"/>
    <property type="match status" value="2"/>
</dbReference>
<dbReference type="InterPro" id="IPR043129">
    <property type="entry name" value="ATPase_NBD"/>
</dbReference>
<evidence type="ECO:0000256" key="6">
    <source>
        <dbReference type="ARBA" id="ARBA00023315"/>
    </source>
</evidence>
<comment type="similarity">
    <text evidence="8">Belongs to the KAE1 / TsaD family.</text>
</comment>
<dbReference type="EMBL" id="FUWR01000015">
    <property type="protein sequence ID" value="SKA07913.1"/>
    <property type="molecule type" value="Genomic_DNA"/>
</dbReference>
<dbReference type="Proteomes" id="UP000190102">
    <property type="component" value="Unassembled WGS sequence"/>
</dbReference>
<organism evidence="10 11">
    <name type="scientific">Trichlorobacter thiogenes</name>
    <dbReference type="NCBI Taxonomy" id="115783"/>
    <lineage>
        <taxon>Bacteria</taxon>
        <taxon>Pseudomonadati</taxon>
        <taxon>Thermodesulfobacteriota</taxon>
        <taxon>Desulfuromonadia</taxon>
        <taxon>Geobacterales</taxon>
        <taxon>Geobacteraceae</taxon>
        <taxon>Trichlorobacter</taxon>
    </lineage>
</organism>
<name>A0A1T4QW02_9BACT</name>
<dbReference type="InterPro" id="IPR017861">
    <property type="entry name" value="KAE1/TsaD"/>
</dbReference>
<evidence type="ECO:0000256" key="5">
    <source>
        <dbReference type="ARBA" id="ARBA00023004"/>
    </source>
</evidence>
<keyword evidence="1 8" id="KW-0963">Cytoplasm</keyword>
<keyword evidence="5 8" id="KW-0408">Iron</keyword>
<accession>A0A1T4QW02</accession>
<feature type="domain" description="Gcp-like" evidence="9">
    <location>
        <begin position="24"/>
        <end position="307"/>
    </location>
</feature>
<dbReference type="Gene3D" id="3.30.420.40">
    <property type="match status" value="2"/>
</dbReference>
<evidence type="ECO:0000313" key="11">
    <source>
        <dbReference type="Proteomes" id="UP000190102"/>
    </source>
</evidence>
<reference evidence="11" key="1">
    <citation type="submission" date="2017-02" db="EMBL/GenBank/DDBJ databases">
        <authorList>
            <person name="Varghese N."/>
            <person name="Submissions S."/>
        </authorList>
    </citation>
    <scope>NUCLEOTIDE SEQUENCE [LARGE SCALE GENOMIC DNA]</scope>
    <source>
        <strain evidence="11">ATCC BAA-34</strain>
    </source>
</reference>
<dbReference type="RefSeq" id="WP_078790817.1">
    <property type="nucleotide sequence ID" value="NZ_FUWR01000015.1"/>
</dbReference>
<comment type="catalytic activity">
    <reaction evidence="7 8">
        <text>L-threonylcarbamoyladenylate + adenosine(37) in tRNA = N(6)-L-threonylcarbamoyladenosine(37) in tRNA + AMP + H(+)</text>
        <dbReference type="Rhea" id="RHEA:37059"/>
        <dbReference type="Rhea" id="RHEA-COMP:10162"/>
        <dbReference type="Rhea" id="RHEA-COMP:10163"/>
        <dbReference type="ChEBI" id="CHEBI:15378"/>
        <dbReference type="ChEBI" id="CHEBI:73682"/>
        <dbReference type="ChEBI" id="CHEBI:74411"/>
        <dbReference type="ChEBI" id="CHEBI:74418"/>
        <dbReference type="ChEBI" id="CHEBI:456215"/>
        <dbReference type="EC" id="2.3.1.234"/>
    </reaction>
</comment>
<evidence type="ECO:0000256" key="3">
    <source>
        <dbReference type="ARBA" id="ARBA00022694"/>
    </source>
</evidence>
<keyword evidence="11" id="KW-1185">Reference proteome</keyword>
<sequence length="342" mass="36187">MLILTIETSCDETAAAVVRDGRLVLSSVISSQVATHAEYGGVVPEIASRKHLEMITPVVRQALDEAGVMLAEIEGIAVTRGPGLLGALLVGVSMAKSLALACRIPLVGVHHIEGHLLAGFLEQPVLFPFLALVVSGGHTHLYRVDGIGRYRILGRTIDDAVGEAYDKTATLLGLGYPGGALIDKLAQQGSPTAVKFPRPLLHDKTLNFSFSGLKTAVLTHLKKQSHTPEGAELHDLCASFQAAVCEVLVKKTEAALKQEGLQRLVVGGGVACNSGLRHAMQQLATRLKIELQIPPPVLCGDNAAMLAVAGDAYLTAGCLDDLAMDAIATWPLDQVARWEQLP</sequence>
<dbReference type="PANTHER" id="PTHR11735:SF6">
    <property type="entry name" value="TRNA N6-ADENOSINE THREONYLCARBAMOYLTRANSFERASE, MITOCHONDRIAL"/>
    <property type="match status" value="1"/>
</dbReference>
<comment type="subcellular location">
    <subcellularLocation>
        <location evidence="8">Cytoplasm</location>
    </subcellularLocation>
</comment>
<dbReference type="FunFam" id="3.30.420.40:FF:000012">
    <property type="entry name" value="tRNA N6-adenosine threonylcarbamoyltransferase"/>
    <property type="match status" value="1"/>
</dbReference>
<dbReference type="PRINTS" id="PR00789">
    <property type="entry name" value="OSIALOPTASE"/>
</dbReference>
<comment type="function">
    <text evidence="8">Required for the formation of a threonylcarbamoyl group on adenosine at position 37 (t(6)A37) in tRNAs that read codons beginning with adenine. Is involved in the transfer of the threonylcarbamoyl moiety of threonylcarbamoyl-AMP (TC-AMP) to the N6 group of A37, together with TsaE and TsaB. TsaD likely plays a direct catalytic role in this reaction.</text>
</comment>
<dbReference type="Pfam" id="PF00814">
    <property type="entry name" value="TsaD"/>
    <property type="match status" value="1"/>
</dbReference>
<dbReference type="InterPro" id="IPR000905">
    <property type="entry name" value="Gcp-like_dom"/>
</dbReference>
<evidence type="ECO:0000256" key="2">
    <source>
        <dbReference type="ARBA" id="ARBA00022679"/>
    </source>
</evidence>
<feature type="binding site" evidence="8">
    <location>
        <position position="166"/>
    </location>
    <ligand>
        <name>substrate</name>
    </ligand>
</feature>
<feature type="binding site" evidence="8">
    <location>
        <begin position="133"/>
        <end position="137"/>
    </location>
    <ligand>
        <name>substrate</name>
    </ligand>
</feature>
<dbReference type="EC" id="2.3.1.234" evidence="8"/>
<evidence type="ECO:0000256" key="4">
    <source>
        <dbReference type="ARBA" id="ARBA00022723"/>
    </source>
</evidence>
<dbReference type="HAMAP" id="MF_01445">
    <property type="entry name" value="TsaD"/>
    <property type="match status" value="1"/>
</dbReference>
<keyword evidence="2 8" id="KW-0808">Transferase</keyword>
<evidence type="ECO:0000256" key="7">
    <source>
        <dbReference type="ARBA" id="ARBA00048117"/>
    </source>
</evidence>
<feature type="binding site" evidence="8">
    <location>
        <position position="179"/>
    </location>
    <ligand>
        <name>substrate</name>
    </ligand>
</feature>
<feature type="binding site" evidence="8">
    <location>
        <position position="273"/>
    </location>
    <ligand>
        <name>substrate</name>
    </ligand>
</feature>
<dbReference type="NCBIfam" id="TIGR00329">
    <property type="entry name" value="gcp_kae1"/>
    <property type="match status" value="1"/>
</dbReference>
<dbReference type="CDD" id="cd24133">
    <property type="entry name" value="ASKHA_NBD_TsaD_bac"/>
    <property type="match status" value="1"/>
</dbReference>
<evidence type="ECO:0000259" key="9">
    <source>
        <dbReference type="Pfam" id="PF00814"/>
    </source>
</evidence>
<feature type="binding site" evidence="8">
    <location>
        <position position="115"/>
    </location>
    <ligand>
        <name>Fe cation</name>
        <dbReference type="ChEBI" id="CHEBI:24875"/>
    </ligand>
</feature>
<feature type="binding site" evidence="8">
    <location>
        <position position="111"/>
    </location>
    <ligand>
        <name>Fe cation</name>
        <dbReference type="ChEBI" id="CHEBI:24875"/>
    </ligand>
</feature>
<dbReference type="GO" id="GO:0002949">
    <property type="term" value="P:tRNA threonylcarbamoyladenosine modification"/>
    <property type="evidence" value="ECO:0007669"/>
    <property type="project" value="UniProtKB-UniRule"/>
</dbReference>
<dbReference type="GO" id="GO:0005506">
    <property type="term" value="F:iron ion binding"/>
    <property type="evidence" value="ECO:0007669"/>
    <property type="project" value="UniProtKB-UniRule"/>
</dbReference>
<gene>
    <name evidence="8" type="primary">tsaD</name>
    <name evidence="10" type="ORF">SAMN02745119_02561</name>
</gene>
<dbReference type="PANTHER" id="PTHR11735">
    <property type="entry name" value="TRNA N6-ADENOSINE THREONYLCARBAMOYLTRANSFERASE"/>
    <property type="match status" value="1"/>
</dbReference>
<feature type="binding site" evidence="8">
    <location>
        <position position="301"/>
    </location>
    <ligand>
        <name>Fe cation</name>
        <dbReference type="ChEBI" id="CHEBI:24875"/>
    </ligand>
</feature>
<feature type="binding site" evidence="8">
    <location>
        <position position="183"/>
    </location>
    <ligand>
        <name>substrate</name>
    </ligand>
</feature>
<dbReference type="OrthoDB" id="9806197at2"/>
<evidence type="ECO:0000256" key="1">
    <source>
        <dbReference type="ARBA" id="ARBA00022490"/>
    </source>
</evidence>
<comment type="cofactor">
    <cofactor evidence="8">
        <name>Fe(2+)</name>
        <dbReference type="ChEBI" id="CHEBI:29033"/>
    </cofactor>
    <text evidence="8">Binds 1 Fe(2+) ion per subunit.</text>
</comment>